<dbReference type="EMBL" id="JBHUOV010000002">
    <property type="protein sequence ID" value="MFD2823460.1"/>
    <property type="molecule type" value="Genomic_DNA"/>
</dbReference>
<evidence type="ECO:0000313" key="7">
    <source>
        <dbReference type="Proteomes" id="UP001597533"/>
    </source>
</evidence>
<dbReference type="Pfam" id="PF01258">
    <property type="entry name" value="zf-dskA_traR"/>
    <property type="match status" value="1"/>
</dbReference>
<reference evidence="7" key="1">
    <citation type="journal article" date="2019" name="Int. J. Syst. Evol. Microbiol.">
        <title>The Global Catalogue of Microorganisms (GCM) 10K type strain sequencing project: providing services to taxonomists for standard genome sequencing and annotation.</title>
        <authorList>
            <consortium name="The Broad Institute Genomics Platform"/>
            <consortium name="The Broad Institute Genome Sequencing Center for Infectious Disease"/>
            <person name="Wu L."/>
            <person name="Ma J."/>
        </authorList>
    </citation>
    <scope>NUCLEOTIDE SEQUENCE [LARGE SCALE GENOMIC DNA]</scope>
    <source>
        <strain evidence="7">KCTC 32141</strain>
    </source>
</reference>
<dbReference type="InterPro" id="IPR000962">
    <property type="entry name" value="Znf_DskA_TraR"/>
</dbReference>
<evidence type="ECO:0000259" key="5">
    <source>
        <dbReference type="Pfam" id="PF01258"/>
    </source>
</evidence>
<sequence>MNKTELKNIEALIHQEIENTQISINNLEELTQPIAPENAIGRVSRMDAINNKSVNDAALHKANQKLKNLQITLSNLHEPEFGICAKCKNTIPIGRIMLMPHSRFCVNCAS</sequence>
<evidence type="ECO:0000256" key="1">
    <source>
        <dbReference type="ARBA" id="ARBA00022723"/>
    </source>
</evidence>
<keyword evidence="2" id="KW-0863">Zinc-finger</keyword>
<evidence type="ECO:0000313" key="6">
    <source>
        <dbReference type="EMBL" id="MFD2823460.1"/>
    </source>
</evidence>
<keyword evidence="7" id="KW-1185">Reference proteome</keyword>
<evidence type="ECO:0000256" key="4">
    <source>
        <dbReference type="PROSITE-ProRule" id="PRU00510"/>
    </source>
</evidence>
<feature type="zinc finger region" description="dksA C4-type" evidence="4">
    <location>
        <begin position="84"/>
        <end position="108"/>
    </location>
</feature>
<dbReference type="RefSeq" id="WP_183487397.1">
    <property type="nucleotide sequence ID" value="NZ_JBHUOV010000002.1"/>
</dbReference>
<feature type="domain" description="Zinc finger DksA/TraR C4-type" evidence="5">
    <location>
        <begin position="80"/>
        <end position="109"/>
    </location>
</feature>
<proteinExistence type="predicted"/>
<dbReference type="PANTHER" id="PTHR33823:SF4">
    <property type="entry name" value="GENERAL STRESS PROTEIN 16O"/>
    <property type="match status" value="1"/>
</dbReference>
<keyword evidence="3" id="KW-0862">Zinc</keyword>
<accession>A0ABW5WNJ7</accession>
<dbReference type="PROSITE" id="PS51128">
    <property type="entry name" value="ZF_DKSA_2"/>
    <property type="match status" value="1"/>
</dbReference>
<keyword evidence="1" id="KW-0479">Metal-binding</keyword>
<dbReference type="PANTHER" id="PTHR33823">
    <property type="entry name" value="RNA POLYMERASE-BINDING TRANSCRIPTION FACTOR DKSA-RELATED"/>
    <property type="match status" value="1"/>
</dbReference>
<gene>
    <name evidence="6" type="ORF">ACFS5M_07245</name>
</gene>
<dbReference type="Gene3D" id="1.20.120.910">
    <property type="entry name" value="DksA, coiled-coil domain"/>
    <property type="match status" value="1"/>
</dbReference>
<organism evidence="6 7">
    <name type="scientific">Lacinutrix iliipiscaria</name>
    <dbReference type="NCBI Taxonomy" id="1230532"/>
    <lineage>
        <taxon>Bacteria</taxon>
        <taxon>Pseudomonadati</taxon>
        <taxon>Bacteroidota</taxon>
        <taxon>Flavobacteriia</taxon>
        <taxon>Flavobacteriales</taxon>
        <taxon>Flavobacteriaceae</taxon>
        <taxon>Lacinutrix</taxon>
    </lineage>
</organism>
<evidence type="ECO:0000256" key="3">
    <source>
        <dbReference type="ARBA" id="ARBA00022833"/>
    </source>
</evidence>
<comment type="caution">
    <text evidence="6">The sequence shown here is derived from an EMBL/GenBank/DDBJ whole genome shotgun (WGS) entry which is preliminary data.</text>
</comment>
<name>A0ABW5WNJ7_9FLAO</name>
<dbReference type="Proteomes" id="UP001597533">
    <property type="component" value="Unassembled WGS sequence"/>
</dbReference>
<evidence type="ECO:0000256" key="2">
    <source>
        <dbReference type="ARBA" id="ARBA00022771"/>
    </source>
</evidence>
<protein>
    <submittedName>
        <fullName evidence="6">TraR/DksA family transcriptional regulator</fullName>
    </submittedName>
</protein>
<dbReference type="SUPFAM" id="SSF57716">
    <property type="entry name" value="Glucocorticoid receptor-like (DNA-binding domain)"/>
    <property type="match status" value="1"/>
</dbReference>